<proteinExistence type="inferred from homology"/>
<dbReference type="InterPro" id="IPR047653">
    <property type="entry name" value="Tn3-like_transpos"/>
</dbReference>
<sequence length="1003" mass="115616">MGSLHETAYPRLRSTITQKELREYYTPTENELKLIRSVKKPVLRLGLMLNLKLAQRLGYFVPLASIPSRILEHVATTLEFKRPVTRKQLKDYDGSGSRARQLQTLRDYLGIHVLLTDDHAWLASIAKNAAQTKEMLADIINVMLEELVRHHFELPGFTVLKRIARTARNTVNEQCYRSICADLSADAKTRIEELLAPSDDAYSAWHTLKREPKKPGNKEVRSYLQHVNWLQALGETLPDVQVPVVKYRQFALEARALDAPEMARLKPNKRYALAVILIRQQHSKALDDVAHLYIKMLRGMEASAQAALNKYILEHQRQTDALIAKFREVLIAYDQEPERTSKRDALRAVIGDHSGDWIDRCEQHIAYAGNNYYPFMLSGYRQKRALLFNCLEILDLQTTSSDTSSASMLVLLKKLRSSRADTLPEETIDQWMPEPFDNTWFTEKWRKLIVSPNNSSGKNIIFHRKYLELWLLLHLKQELSAGDLFIPYSDEFDDYREQFVDDETLNDELEEYSDQVEMPLTDAHAFVSQLKDQLTTLSRAVDERFPTNVHAAIKEGKLSVSPIRSQQPKAELEKLDALITERLPEVSIIDTLSDTEKWLGLHKFFGPLSGNESRIDEPQKRFITTLFCYGCNLGPLQTAKSVKNMSRKQIAWLNLRHATEERLDKAITQVVNAYNKFDLPKYWGSGRHVAADGTKWDLYEQNLLTEYHIRYGGYGGIGYYHVSDTYIALFSHFIPCGVYEAVYILDGLMKNQSDIQPDTLHGDTQAQSYPVFGLSYLLGINLMPRIRNIQDLSLFRPDNRYRYKNIDDLFSGSIDFKLIERHLRDMLRVVISIKKGKITASTILRRLGTYSRKNKLYQAFKELGKVVRTLFLLRYIDEIELRKTIQSATNKSEEFNGFVKWLFFGGEGIIAENVRHEQRKIIKYNQLAANMVILYNVEKMTHVLKELALEGVEINKELLGGLSPYRNSNINRFGDYNLDLEREVPPLDFGIKILETEPAFSDS</sequence>
<evidence type="ECO:0000313" key="8">
    <source>
        <dbReference type="Proteomes" id="UP001465153"/>
    </source>
</evidence>
<evidence type="ECO:0000313" key="7">
    <source>
        <dbReference type="EMBL" id="GAA6170301.1"/>
    </source>
</evidence>
<evidence type="ECO:0000259" key="5">
    <source>
        <dbReference type="Pfam" id="PF01526"/>
    </source>
</evidence>
<dbReference type="Pfam" id="PF01526">
    <property type="entry name" value="DDE_Tnp_Tn3"/>
    <property type="match status" value="1"/>
</dbReference>
<dbReference type="RefSeq" id="WP_353304602.1">
    <property type="nucleotide sequence ID" value="NZ_BAABWN010000024.1"/>
</dbReference>
<accession>A0ABQ0AF72</accession>
<evidence type="ECO:0000256" key="3">
    <source>
        <dbReference type="ARBA" id="ARBA00023125"/>
    </source>
</evidence>
<dbReference type="InterPro" id="IPR025296">
    <property type="entry name" value="DUF4158"/>
</dbReference>
<keyword evidence="3" id="KW-0238">DNA-binding</keyword>
<keyword evidence="8" id="KW-1185">Reference proteome</keyword>
<comment type="similarity">
    <text evidence="1">Belongs to the transposase 7 family.</text>
</comment>
<feature type="domain" description="DUF4158" evidence="6">
    <location>
        <begin position="7"/>
        <end position="166"/>
    </location>
</feature>
<keyword evidence="4" id="KW-0233">DNA recombination</keyword>
<keyword evidence="2" id="KW-0815">Transposition</keyword>
<evidence type="ECO:0000256" key="4">
    <source>
        <dbReference type="ARBA" id="ARBA00023172"/>
    </source>
</evidence>
<dbReference type="EMBL" id="BAABWN010000024">
    <property type="protein sequence ID" value="GAA6170301.1"/>
    <property type="molecule type" value="Genomic_DNA"/>
</dbReference>
<organism evidence="7 8">
    <name type="scientific">Sessilibacter corallicola</name>
    <dbReference type="NCBI Taxonomy" id="2904075"/>
    <lineage>
        <taxon>Bacteria</taxon>
        <taxon>Pseudomonadati</taxon>
        <taxon>Pseudomonadota</taxon>
        <taxon>Gammaproteobacteria</taxon>
        <taxon>Cellvibrionales</taxon>
        <taxon>Cellvibrionaceae</taxon>
        <taxon>Sessilibacter</taxon>
    </lineage>
</organism>
<evidence type="ECO:0000256" key="1">
    <source>
        <dbReference type="ARBA" id="ARBA00009402"/>
    </source>
</evidence>
<evidence type="ECO:0000259" key="6">
    <source>
        <dbReference type="Pfam" id="PF13700"/>
    </source>
</evidence>
<dbReference type="Proteomes" id="UP001465153">
    <property type="component" value="Unassembled WGS sequence"/>
</dbReference>
<feature type="domain" description="Tn3 transposase DDE" evidence="5">
    <location>
        <begin position="590"/>
        <end position="976"/>
    </location>
</feature>
<comment type="caution">
    <text evidence="7">The sequence shown here is derived from an EMBL/GenBank/DDBJ whole genome shotgun (WGS) entry which is preliminary data.</text>
</comment>
<protein>
    <submittedName>
        <fullName evidence="7">Tn3 family transposase</fullName>
    </submittedName>
</protein>
<gene>
    <name evidence="7" type="ORF">NBRC116591_41150</name>
</gene>
<name>A0ABQ0AF72_9GAMM</name>
<dbReference type="InterPro" id="IPR002513">
    <property type="entry name" value="Tn3_Tnp_DDE_dom"/>
</dbReference>
<reference evidence="7 8" key="1">
    <citation type="submission" date="2024-04" db="EMBL/GenBank/DDBJ databases">
        <title>Draft genome sequence of Sessilibacter corallicola NBRC 116591.</title>
        <authorList>
            <person name="Miyakawa T."/>
            <person name="Kusuya Y."/>
            <person name="Miura T."/>
        </authorList>
    </citation>
    <scope>NUCLEOTIDE SEQUENCE [LARGE SCALE GENOMIC DNA]</scope>
    <source>
        <strain evidence="7 8">KU-00831-HH</strain>
    </source>
</reference>
<evidence type="ECO:0000256" key="2">
    <source>
        <dbReference type="ARBA" id="ARBA00022578"/>
    </source>
</evidence>
<dbReference type="NCBIfam" id="NF033527">
    <property type="entry name" value="transpos_Tn3"/>
    <property type="match status" value="1"/>
</dbReference>
<dbReference type="Pfam" id="PF13700">
    <property type="entry name" value="DUF4158"/>
    <property type="match status" value="1"/>
</dbReference>